<name>A0A0F9M6S2_9ZZZZ</name>
<protein>
    <submittedName>
        <fullName evidence="2">Uncharacterized protein</fullName>
    </submittedName>
</protein>
<dbReference type="AlphaFoldDB" id="A0A0F9M6S2"/>
<sequence>MNPIAFRFIWILGKIAPLLPLIFVGVLLTMMAFLAFWVLPLLILSRNDSYEEQLNIAAELFSAPTYRIIIVLTVDSFLAILALLLVWLVPKYKRDRKRGR</sequence>
<evidence type="ECO:0000256" key="1">
    <source>
        <dbReference type="SAM" id="Phobius"/>
    </source>
</evidence>
<accession>A0A0F9M6S2</accession>
<keyword evidence="1" id="KW-0472">Membrane</keyword>
<feature type="transmembrane region" description="Helical" evidence="1">
    <location>
        <begin position="21"/>
        <end position="45"/>
    </location>
</feature>
<keyword evidence="1" id="KW-1133">Transmembrane helix</keyword>
<dbReference type="EMBL" id="LAZR01009491">
    <property type="protein sequence ID" value="KKM72335.1"/>
    <property type="molecule type" value="Genomic_DNA"/>
</dbReference>
<comment type="caution">
    <text evidence="2">The sequence shown here is derived from an EMBL/GenBank/DDBJ whole genome shotgun (WGS) entry which is preliminary data.</text>
</comment>
<proteinExistence type="predicted"/>
<evidence type="ECO:0000313" key="2">
    <source>
        <dbReference type="EMBL" id="KKM72335.1"/>
    </source>
</evidence>
<reference evidence="2" key="1">
    <citation type="journal article" date="2015" name="Nature">
        <title>Complex archaea that bridge the gap between prokaryotes and eukaryotes.</title>
        <authorList>
            <person name="Spang A."/>
            <person name="Saw J.H."/>
            <person name="Jorgensen S.L."/>
            <person name="Zaremba-Niedzwiedzka K."/>
            <person name="Martijn J."/>
            <person name="Lind A.E."/>
            <person name="van Eijk R."/>
            <person name="Schleper C."/>
            <person name="Guy L."/>
            <person name="Ettema T.J."/>
        </authorList>
    </citation>
    <scope>NUCLEOTIDE SEQUENCE</scope>
</reference>
<keyword evidence="1" id="KW-0812">Transmembrane</keyword>
<organism evidence="2">
    <name type="scientific">marine sediment metagenome</name>
    <dbReference type="NCBI Taxonomy" id="412755"/>
    <lineage>
        <taxon>unclassified sequences</taxon>
        <taxon>metagenomes</taxon>
        <taxon>ecological metagenomes</taxon>
    </lineage>
</organism>
<gene>
    <name evidence="2" type="ORF">LCGC14_1421590</name>
</gene>
<feature type="transmembrane region" description="Helical" evidence="1">
    <location>
        <begin position="65"/>
        <end position="90"/>
    </location>
</feature>